<dbReference type="Pfam" id="PF00487">
    <property type="entry name" value="FA_desaturase"/>
    <property type="match status" value="1"/>
</dbReference>
<dbReference type="GO" id="GO:0006629">
    <property type="term" value="P:lipid metabolic process"/>
    <property type="evidence" value="ECO:0007669"/>
    <property type="project" value="InterPro"/>
</dbReference>
<dbReference type="EMBL" id="BEYU01000012">
    <property type="protein sequence ID" value="GBG25312.1"/>
    <property type="molecule type" value="Genomic_DNA"/>
</dbReference>
<keyword evidence="2" id="KW-0472">Membrane</keyword>
<comment type="caution">
    <text evidence="4">The sequence shown here is derived from an EMBL/GenBank/DDBJ whole genome shotgun (WGS) entry which is preliminary data.</text>
</comment>
<evidence type="ECO:0000256" key="1">
    <source>
        <dbReference type="SAM" id="MobiDB-lite"/>
    </source>
</evidence>
<evidence type="ECO:0000313" key="5">
    <source>
        <dbReference type="Proteomes" id="UP000241890"/>
    </source>
</evidence>
<feature type="transmembrane region" description="Helical" evidence="2">
    <location>
        <begin position="274"/>
        <end position="291"/>
    </location>
</feature>
<feature type="transmembrane region" description="Helical" evidence="2">
    <location>
        <begin position="134"/>
        <end position="157"/>
    </location>
</feature>
<dbReference type="InParanoid" id="A0A2R5G2T4"/>
<keyword evidence="5" id="KW-1185">Reference proteome</keyword>
<name>A0A2R5G2T4_9STRA</name>
<dbReference type="OrthoDB" id="1470350at2759"/>
<feature type="region of interest" description="Disordered" evidence="1">
    <location>
        <begin position="20"/>
        <end position="57"/>
    </location>
</feature>
<sequence length="421" mass="49630">MTAVDMATANAAEGLEVKKHNKAKEGAAIHEVEEEVKEEEASLAAAGQQQDRSPQERKKYHARVLKRYLDQIGENRDKTAERKEHLFPMPAFVRTLCLPLLEDERDYIALEMFLNLALTVPPLMALFWMYPSHIVGVIFLVWRLLTFAPRFMLTLHVTSHRRLFKQKYWPLNFMGTMLGFFLGLPPGFYYIHHVMMHHVENNVFPYDVSSTMPHQRDTRWAMVHYISKYFTHAVFYLPYYALKKKKYGLFAFHAVCWVSYFIGGAYLYTLHPVATLWTIPIPFVVLGGALMQGNFTQHVFVCPDDPFSNYRLTFNYVNHPDNQRTYNDGYHIDHHQNSRLHWSEVIQHFEDNIDKFADNDAFVFKEIDTQIVYRHVLNGTYKELYKYWVQLTPDLTRSPEEFEALCRHRLKPIYKDNKKSC</sequence>
<feature type="domain" description="Fatty acid desaturase" evidence="3">
    <location>
        <begin position="150"/>
        <end position="356"/>
    </location>
</feature>
<gene>
    <name evidence="4" type="ORF">FCC1311_015292</name>
</gene>
<feature type="transmembrane region" description="Helical" evidence="2">
    <location>
        <begin position="249"/>
        <end position="268"/>
    </location>
</feature>
<keyword evidence="2" id="KW-1133">Transmembrane helix</keyword>
<organism evidence="4 5">
    <name type="scientific">Hondaea fermentalgiana</name>
    <dbReference type="NCBI Taxonomy" id="2315210"/>
    <lineage>
        <taxon>Eukaryota</taxon>
        <taxon>Sar</taxon>
        <taxon>Stramenopiles</taxon>
        <taxon>Bigyra</taxon>
        <taxon>Labyrinthulomycetes</taxon>
        <taxon>Thraustochytrida</taxon>
        <taxon>Thraustochytriidae</taxon>
        <taxon>Hondaea</taxon>
    </lineage>
</organism>
<feature type="transmembrane region" description="Helical" evidence="2">
    <location>
        <begin position="222"/>
        <end position="242"/>
    </location>
</feature>
<proteinExistence type="predicted"/>
<keyword evidence="2" id="KW-0812">Transmembrane</keyword>
<dbReference type="PANTHER" id="PTHR36459">
    <property type="entry name" value="ORF"/>
    <property type="match status" value="1"/>
</dbReference>
<dbReference type="InterPro" id="IPR005804">
    <property type="entry name" value="FA_desaturase_dom"/>
</dbReference>
<evidence type="ECO:0000313" key="4">
    <source>
        <dbReference type="EMBL" id="GBG25312.1"/>
    </source>
</evidence>
<evidence type="ECO:0000256" key="2">
    <source>
        <dbReference type="SAM" id="Phobius"/>
    </source>
</evidence>
<dbReference type="AlphaFoldDB" id="A0A2R5G2T4"/>
<dbReference type="PANTHER" id="PTHR36459:SF1">
    <property type="entry name" value="FATTY ACID DESATURASE DOMAIN-CONTAINING PROTEIN-RELATED"/>
    <property type="match status" value="1"/>
</dbReference>
<reference evidence="4 5" key="1">
    <citation type="submission" date="2017-12" db="EMBL/GenBank/DDBJ databases">
        <title>Sequencing, de novo assembly and annotation of complete genome of a new Thraustochytrid species, strain FCC1311.</title>
        <authorList>
            <person name="Sedici K."/>
            <person name="Godart F."/>
            <person name="Aiese Cigliano R."/>
            <person name="Sanseverino W."/>
            <person name="Barakat M."/>
            <person name="Ortet P."/>
            <person name="Marechal E."/>
            <person name="Cagnac O."/>
            <person name="Amato A."/>
        </authorList>
    </citation>
    <scope>NUCLEOTIDE SEQUENCE [LARGE SCALE GENOMIC DNA]</scope>
</reference>
<evidence type="ECO:0000259" key="3">
    <source>
        <dbReference type="Pfam" id="PF00487"/>
    </source>
</evidence>
<feature type="transmembrane region" description="Helical" evidence="2">
    <location>
        <begin position="169"/>
        <end position="191"/>
    </location>
</feature>
<dbReference type="Proteomes" id="UP000241890">
    <property type="component" value="Unassembled WGS sequence"/>
</dbReference>
<protein>
    <recommendedName>
        <fullName evidence="3">Fatty acid desaturase domain-containing protein</fullName>
    </recommendedName>
</protein>
<feature type="compositionally biased region" description="Basic and acidic residues" evidence="1">
    <location>
        <begin position="20"/>
        <end position="31"/>
    </location>
</feature>
<accession>A0A2R5G2T4</accession>